<comment type="caution">
    <text evidence="1">The sequence shown here is derived from an EMBL/GenBank/DDBJ whole genome shotgun (WGS) entry which is preliminary data.</text>
</comment>
<protein>
    <submittedName>
        <fullName evidence="1">Uncharacterized protein</fullName>
    </submittedName>
</protein>
<sequence>MSSQAKPIADILPIAAPDDDGVRLFLHAVRRMGAGGLNDAQAANALIGAFGLSFRRPLVLMRALMSELARVSERSIMIAPACCCRMTAAESMLVEAVAGSCESPRAAHAMFRALTCADNCLGLLSSAQAVAQAFSDLARPLEPAGH</sequence>
<dbReference type="EMBL" id="SACN01000001">
    <property type="protein sequence ID" value="RVT92706.1"/>
    <property type="molecule type" value="Genomic_DNA"/>
</dbReference>
<name>A0A437M554_9SPHN</name>
<gene>
    <name evidence="1" type="ORF">EOD43_01935</name>
</gene>
<dbReference type="OrthoDB" id="7410293at2"/>
<keyword evidence="2" id="KW-1185">Reference proteome</keyword>
<dbReference type="Pfam" id="PF20333">
    <property type="entry name" value="DUF6628"/>
    <property type="match status" value="1"/>
</dbReference>
<dbReference type="Proteomes" id="UP000282971">
    <property type="component" value="Unassembled WGS sequence"/>
</dbReference>
<evidence type="ECO:0000313" key="2">
    <source>
        <dbReference type="Proteomes" id="UP000282971"/>
    </source>
</evidence>
<organism evidence="1 2">
    <name type="scientific">Sphingomonas crocodyli</name>
    <dbReference type="NCBI Taxonomy" id="1979270"/>
    <lineage>
        <taxon>Bacteria</taxon>
        <taxon>Pseudomonadati</taxon>
        <taxon>Pseudomonadota</taxon>
        <taxon>Alphaproteobacteria</taxon>
        <taxon>Sphingomonadales</taxon>
        <taxon>Sphingomonadaceae</taxon>
        <taxon>Sphingomonas</taxon>
    </lineage>
</organism>
<evidence type="ECO:0000313" key="1">
    <source>
        <dbReference type="EMBL" id="RVT92706.1"/>
    </source>
</evidence>
<dbReference type="AlphaFoldDB" id="A0A437M554"/>
<accession>A0A437M554</accession>
<dbReference type="RefSeq" id="WP_127740578.1">
    <property type="nucleotide sequence ID" value="NZ_SACN01000001.1"/>
</dbReference>
<reference evidence="1 2" key="1">
    <citation type="submission" date="2019-01" db="EMBL/GenBank/DDBJ databases">
        <authorList>
            <person name="Chen W.-M."/>
        </authorList>
    </citation>
    <scope>NUCLEOTIDE SEQUENCE [LARGE SCALE GENOMIC DNA]</scope>
    <source>
        <strain evidence="1 2">CCP-7</strain>
    </source>
</reference>
<dbReference type="InterPro" id="IPR046736">
    <property type="entry name" value="DUF6628"/>
</dbReference>
<proteinExistence type="predicted"/>